<dbReference type="EMBL" id="CP043424">
    <property type="protein sequence ID" value="QIW12932.1"/>
    <property type="molecule type" value="Genomic_DNA"/>
</dbReference>
<dbReference type="PANTHER" id="PTHR45436:SF8">
    <property type="entry name" value="HISTIDINE KINASE"/>
    <property type="match status" value="1"/>
</dbReference>
<evidence type="ECO:0000313" key="13">
    <source>
        <dbReference type="EMBL" id="QIW12932.1"/>
    </source>
</evidence>
<dbReference type="PANTHER" id="PTHR45436">
    <property type="entry name" value="SENSOR HISTIDINE KINASE YKOH"/>
    <property type="match status" value="1"/>
</dbReference>
<dbReference type="PRINTS" id="PR00344">
    <property type="entry name" value="BCTRLSENSOR"/>
</dbReference>
<protein>
    <recommendedName>
        <fullName evidence="3">histidine kinase</fullName>
        <ecNumber evidence="3">2.7.13.3</ecNumber>
    </recommendedName>
</protein>
<dbReference type="Proteomes" id="UP000251120">
    <property type="component" value="Chromosome"/>
</dbReference>
<evidence type="ECO:0000256" key="1">
    <source>
        <dbReference type="ARBA" id="ARBA00000085"/>
    </source>
</evidence>
<dbReference type="SMART" id="SM00387">
    <property type="entry name" value="HATPase_c"/>
    <property type="match status" value="1"/>
</dbReference>
<evidence type="ECO:0000313" key="12">
    <source>
        <dbReference type="EMBL" id="AXA33343.1"/>
    </source>
</evidence>
<name>A0A2Z4XY23_9GAMM</name>
<dbReference type="KEGG" id="fad:CDH04_02455"/>
<dbReference type="PROSITE" id="PS50109">
    <property type="entry name" value="HIS_KIN"/>
    <property type="match status" value="1"/>
</dbReference>
<dbReference type="FunFam" id="3.30.565.10:FF:000006">
    <property type="entry name" value="Sensor histidine kinase WalK"/>
    <property type="match status" value="1"/>
</dbReference>
<evidence type="ECO:0000256" key="8">
    <source>
        <dbReference type="ARBA" id="ARBA00022989"/>
    </source>
</evidence>
<keyword evidence="15" id="KW-1185">Reference proteome</keyword>
<dbReference type="AlphaFoldDB" id="A0A2Z4XY23"/>
<dbReference type="InterPro" id="IPR003661">
    <property type="entry name" value="HisK_dim/P_dom"/>
</dbReference>
<keyword evidence="8 10" id="KW-1133">Transmembrane helix</keyword>
<dbReference type="InterPro" id="IPR003594">
    <property type="entry name" value="HATPase_dom"/>
</dbReference>
<dbReference type="CDD" id="cd00082">
    <property type="entry name" value="HisKA"/>
    <property type="match status" value="1"/>
</dbReference>
<dbReference type="Gene3D" id="1.10.287.130">
    <property type="match status" value="1"/>
</dbReference>
<dbReference type="EMBL" id="CP021781">
    <property type="protein sequence ID" value="AXA33343.1"/>
    <property type="molecule type" value="Genomic_DNA"/>
</dbReference>
<dbReference type="InterPro" id="IPR005467">
    <property type="entry name" value="His_kinase_dom"/>
</dbReference>
<dbReference type="CDD" id="cd00075">
    <property type="entry name" value="HATPase"/>
    <property type="match status" value="1"/>
</dbReference>
<dbReference type="Pfam" id="PF00512">
    <property type="entry name" value="HisKA"/>
    <property type="match status" value="1"/>
</dbReference>
<comment type="subcellular location">
    <subcellularLocation>
        <location evidence="2">Membrane</location>
    </subcellularLocation>
</comment>
<evidence type="ECO:0000259" key="11">
    <source>
        <dbReference type="PROSITE" id="PS50109"/>
    </source>
</evidence>
<dbReference type="InterPro" id="IPR050428">
    <property type="entry name" value="TCS_sensor_his_kinase"/>
</dbReference>
<dbReference type="Proteomes" id="UP000681131">
    <property type="component" value="Chromosome"/>
</dbReference>
<feature type="transmembrane region" description="Helical" evidence="10">
    <location>
        <begin position="33"/>
        <end position="57"/>
    </location>
</feature>
<keyword evidence="5" id="KW-0808">Transferase</keyword>
<dbReference type="SUPFAM" id="SSF47384">
    <property type="entry name" value="Homodimeric domain of signal transducing histidine kinase"/>
    <property type="match status" value="1"/>
</dbReference>
<evidence type="ECO:0000256" key="7">
    <source>
        <dbReference type="ARBA" id="ARBA00022777"/>
    </source>
</evidence>
<keyword evidence="4" id="KW-0597">Phosphoprotein</keyword>
<dbReference type="SMART" id="SM00388">
    <property type="entry name" value="HisKA"/>
    <property type="match status" value="1"/>
</dbReference>
<accession>A0A2Z4XY23</accession>
<keyword evidence="9 10" id="KW-0472">Membrane</keyword>
<evidence type="ECO:0000256" key="9">
    <source>
        <dbReference type="ARBA" id="ARBA00023136"/>
    </source>
</evidence>
<evidence type="ECO:0000256" key="10">
    <source>
        <dbReference type="SAM" id="Phobius"/>
    </source>
</evidence>
<dbReference type="OrthoDB" id="9804645at2"/>
<dbReference type="InterPro" id="IPR004358">
    <property type="entry name" value="Sig_transdc_His_kin-like_C"/>
</dbReference>
<dbReference type="InterPro" id="IPR036890">
    <property type="entry name" value="HATPase_C_sf"/>
</dbReference>
<comment type="catalytic activity">
    <reaction evidence="1">
        <text>ATP + protein L-histidine = ADP + protein N-phospho-L-histidine.</text>
        <dbReference type="EC" id="2.7.13.3"/>
    </reaction>
</comment>
<gene>
    <name evidence="12" type="ORF">CDH04_02455</name>
    <name evidence="13" type="ORF">FZC43_02455</name>
</gene>
<sequence>MAILFTVLLAMSIISWGYVIYSSVGSKILEHIVPLSIGIFSTLSVVIISFAISVFVVRTINHISSSAASIVNTEDFSRRIETISNWDDLSNLSNMLNILFGSIDALLNDIKSVTDNIAHDLKTPLTRLRNKLESIHEANPNQETQEAVDECDKLLEIFNSLLRLNRLEHGREKLQKKRIEISQLANDAIELYAPVLEDKNISIKSQITHKSLNVDKNLIFQSIVNILDNCYKYAGENTYISINGFIEGSSYNLEISDSGSGINSANIEKIFERFFREDISRTQSGNGLGLALVKNIIELHGGSIEAKANTPHGLSIIIKLPLH</sequence>
<evidence type="ECO:0000256" key="2">
    <source>
        <dbReference type="ARBA" id="ARBA00004370"/>
    </source>
</evidence>
<evidence type="ECO:0000313" key="14">
    <source>
        <dbReference type="Proteomes" id="UP000251120"/>
    </source>
</evidence>
<feature type="domain" description="Histidine kinase" evidence="11">
    <location>
        <begin position="116"/>
        <end position="323"/>
    </location>
</feature>
<reference evidence="12 14" key="1">
    <citation type="submission" date="2017-06" db="EMBL/GenBank/DDBJ databases">
        <title>Complete genome of Francisella adeliensis.</title>
        <authorList>
            <person name="Vallesi A."/>
            <person name="Sjodin A."/>
        </authorList>
    </citation>
    <scope>NUCLEOTIDE SEQUENCE [LARGE SCALE GENOMIC DNA]</scope>
    <source>
        <strain evidence="12 14">FDC440</strain>
    </source>
</reference>
<evidence type="ECO:0000256" key="5">
    <source>
        <dbReference type="ARBA" id="ARBA00022679"/>
    </source>
</evidence>
<keyword evidence="6 10" id="KW-0812">Transmembrane</keyword>
<reference evidence="13 15" key="2">
    <citation type="submission" date="2019-08" db="EMBL/GenBank/DDBJ databases">
        <title>Complete genome sequences of Francisella adeliensis (FSC1325 and FSC1326).</title>
        <authorList>
            <person name="Ohrman C."/>
            <person name="Uneklint I."/>
            <person name="Vallesi A."/>
            <person name="Karlsson L."/>
            <person name="Sjodin A."/>
        </authorList>
    </citation>
    <scope>NUCLEOTIDE SEQUENCE [LARGE SCALE GENOMIC DNA]</scope>
    <source>
        <strain evidence="13 15">FSC1325</strain>
    </source>
</reference>
<dbReference type="GO" id="GO:0005886">
    <property type="term" value="C:plasma membrane"/>
    <property type="evidence" value="ECO:0007669"/>
    <property type="project" value="UniProtKB-ARBA"/>
</dbReference>
<dbReference type="EC" id="2.7.13.3" evidence="3"/>
<evidence type="ECO:0000256" key="4">
    <source>
        <dbReference type="ARBA" id="ARBA00022553"/>
    </source>
</evidence>
<proteinExistence type="predicted"/>
<evidence type="ECO:0000256" key="6">
    <source>
        <dbReference type="ARBA" id="ARBA00022692"/>
    </source>
</evidence>
<keyword evidence="7 12" id="KW-0418">Kinase</keyword>
<dbReference type="GO" id="GO:0000155">
    <property type="term" value="F:phosphorelay sensor kinase activity"/>
    <property type="evidence" value="ECO:0007669"/>
    <property type="project" value="InterPro"/>
</dbReference>
<organism evidence="12 14">
    <name type="scientific">Francisella adeliensis</name>
    <dbReference type="NCBI Taxonomy" id="2007306"/>
    <lineage>
        <taxon>Bacteria</taxon>
        <taxon>Pseudomonadati</taxon>
        <taxon>Pseudomonadota</taxon>
        <taxon>Gammaproteobacteria</taxon>
        <taxon>Thiotrichales</taxon>
        <taxon>Francisellaceae</taxon>
        <taxon>Francisella</taxon>
    </lineage>
</organism>
<dbReference type="Pfam" id="PF02518">
    <property type="entry name" value="HATPase_c"/>
    <property type="match status" value="1"/>
</dbReference>
<dbReference type="Gene3D" id="3.30.565.10">
    <property type="entry name" value="Histidine kinase-like ATPase, C-terminal domain"/>
    <property type="match status" value="1"/>
</dbReference>
<evidence type="ECO:0000256" key="3">
    <source>
        <dbReference type="ARBA" id="ARBA00012438"/>
    </source>
</evidence>
<dbReference type="InterPro" id="IPR036097">
    <property type="entry name" value="HisK_dim/P_sf"/>
</dbReference>
<dbReference type="SUPFAM" id="SSF55874">
    <property type="entry name" value="ATPase domain of HSP90 chaperone/DNA topoisomerase II/histidine kinase"/>
    <property type="match status" value="1"/>
</dbReference>
<evidence type="ECO:0000313" key="15">
    <source>
        <dbReference type="Proteomes" id="UP000681131"/>
    </source>
</evidence>